<reference evidence="2 3" key="1">
    <citation type="journal article" date="2017" name="Genome Biol. Evol.">
        <title>Phytophthora megakarya and P. palmivora, closely related causal agents of cacao black pod rot, underwent increases in genome sizes and gene numbers by different mechanisms.</title>
        <authorList>
            <person name="Ali S.S."/>
            <person name="Shao J."/>
            <person name="Lary D.J."/>
            <person name="Kronmiller B."/>
            <person name="Shen D."/>
            <person name="Strem M.D."/>
            <person name="Amoako-Attah I."/>
            <person name="Akrofi A.Y."/>
            <person name="Begoude B.A."/>
            <person name="Ten Hoopen G.M."/>
            <person name="Coulibaly K."/>
            <person name="Kebe B.I."/>
            <person name="Melnick R.L."/>
            <person name="Guiltinan M.J."/>
            <person name="Tyler B.M."/>
            <person name="Meinhardt L.W."/>
            <person name="Bailey B.A."/>
        </authorList>
    </citation>
    <scope>NUCLEOTIDE SEQUENCE [LARGE SCALE GENOMIC DNA]</scope>
    <source>
        <strain evidence="3">sbr112.9</strain>
    </source>
</reference>
<dbReference type="PANTHER" id="PTHR31569:SF4">
    <property type="entry name" value="SWIM-TYPE DOMAIN-CONTAINING PROTEIN"/>
    <property type="match status" value="1"/>
</dbReference>
<protein>
    <submittedName>
        <fullName evidence="2">Secreted protein</fullName>
    </submittedName>
</protein>
<evidence type="ECO:0000313" key="3">
    <source>
        <dbReference type="Proteomes" id="UP000237271"/>
    </source>
</evidence>
<dbReference type="AlphaFoldDB" id="A0A2P4X238"/>
<dbReference type="Proteomes" id="UP000237271">
    <property type="component" value="Unassembled WGS sequence"/>
</dbReference>
<organism evidence="2 3">
    <name type="scientific">Phytophthora palmivora</name>
    <dbReference type="NCBI Taxonomy" id="4796"/>
    <lineage>
        <taxon>Eukaryota</taxon>
        <taxon>Sar</taxon>
        <taxon>Stramenopiles</taxon>
        <taxon>Oomycota</taxon>
        <taxon>Peronosporomycetes</taxon>
        <taxon>Peronosporales</taxon>
        <taxon>Peronosporaceae</taxon>
        <taxon>Phytophthora</taxon>
    </lineage>
</organism>
<dbReference type="InterPro" id="IPR048324">
    <property type="entry name" value="ZSWIM1-3_RNaseH-like"/>
</dbReference>
<proteinExistence type="predicted"/>
<accession>A0A2P4X238</accession>
<sequence>MAHRKQAFYGHSNPVLEEIFRSYPSVRRIPSGDPVMKDVELMVASGSRASRIYDYIRERSPHYVQLKDVYNMISKIKSCGGSLSDEDLVAELLVNFELEALGNVAAIDENAKGQTAVISVSSQHMRKLYKRFPEILLADCTHKTNRYNYQLCTLMVMNQFGCGQAVQHSVIERNADWHMTKAIEQFQAVNDWKQTKVIMVDKDLNEIGVLRSMFPDVRILLCHFHVLKWLQGVVRDDKKYGTYSSDVLKQLDYCVHNMVMSKSMDALQNHADEFKLLACRDGRSTLWTYFESNWMDCKEMWVTCFRMDLPHFKNNTNNCLENFFGKLKANLESSMSMRQRLEATLRYQRRKEDEYVTRVVMPGSQRRINYYDEMNQVLGMTNADVVKRYCIDDEELYVTLKYEDRTHRVEVQLDVFV</sequence>
<feature type="domain" description="ZSWIM1/3 RNaseH-like" evidence="1">
    <location>
        <begin position="96"/>
        <end position="220"/>
    </location>
</feature>
<evidence type="ECO:0000313" key="2">
    <source>
        <dbReference type="EMBL" id="POM59613.1"/>
    </source>
</evidence>
<keyword evidence="3" id="KW-1185">Reference proteome</keyword>
<dbReference type="PANTHER" id="PTHR31569">
    <property type="entry name" value="SWIM-TYPE DOMAIN-CONTAINING PROTEIN"/>
    <property type="match status" value="1"/>
</dbReference>
<dbReference type="OrthoDB" id="89288at2759"/>
<dbReference type="InterPro" id="IPR052579">
    <property type="entry name" value="Zinc_finger_SWIM"/>
</dbReference>
<dbReference type="Pfam" id="PF21056">
    <property type="entry name" value="ZSWIM1-3_RNaseH-like"/>
    <property type="match status" value="1"/>
</dbReference>
<gene>
    <name evidence="2" type="ORF">PHPALM_31625</name>
</gene>
<dbReference type="EMBL" id="NCKW01017083">
    <property type="protein sequence ID" value="POM59613.1"/>
    <property type="molecule type" value="Genomic_DNA"/>
</dbReference>
<comment type="caution">
    <text evidence="2">The sequence shown here is derived from an EMBL/GenBank/DDBJ whole genome shotgun (WGS) entry which is preliminary data.</text>
</comment>
<evidence type="ECO:0000259" key="1">
    <source>
        <dbReference type="Pfam" id="PF21056"/>
    </source>
</evidence>
<name>A0A2P4X238_9STRA</name>